<evidence type="ECO:0000256" key="3">
    <source>
        <dbReference type="ARBA" id="ARBA00022630"/>
    </source>
</evidence>
<organism evidence="8 9">
    <name type="scientific">Colletotrichum musicola</name>
    <dbReference type="NCBI Taxonomy" id="2175873"/>
    <lineage>
        <taxon>Eukaryota</taxon>
        <taxon>Fungi</taxon>
        <taxon>Dikarya</taxon>
        <taxon>Ascomycota</taxon>
        <taxon>Pezizomycotina</taxon>
        <taxon>Sordariomycetes</taxon>
        <taxon>Hypocreomycetidae</taxon>
        <taxon>Glomerellales</taxon>
        <taxon>Glomerellaceae</taxon>
        <taxon>Colletotrichum</taxon>
        <taxon>Colletotrichum orchidearum species complex</taxon>
    </lineage>
</organism>
<sequence>MVADTEFRVIIVGAGPVGLYLAHALAAANIDFLVIEQQSSVLNYSGALIFTWPQSVRLLDQIGVMKQVQDASVHINAKARVFGQDGTIITISRFWELMRENHGYPFLPLLRSDLVRILYESLPGRNTKVVTSAEVVDITLSGTDAHVHLKNGKVYTGSVVVGADGVHSSTRAIMQRLAGDDTGNPMLTSFRGLLGRAPNKNKKLRLGEGVFFESRGGLAAVQCSAAGDTIYFATLMPVPGGKPMQMRRRYTPEEMEEHAAALANVWVAPGLQFRDLWAAADKDKTRMLNQEEGFLEGAWNHRRIVLLGDAVHKTTSINGLGLTNGLHSAAVLANELKNLVSSELHVGEASVVQAFERYQQQRLGETKEICTRGWNMIREITQSSWISRLWDFYILPWVDSESALRGLVVSLMLVRYGQVLSFIPFDGMHGRVSWLKRPEAPKEKAD</sequence>
<keyword evidence="6" id="KW-0503">Monooxygenase</keyword>
<keyword evidence="3" id="KW-0285">Flavoprotein</keyword>
<dbReference type="Gene3D" id="3.50.50.60">
    <property type="entry name" value="FAD/NAD(P)-binding domain"/>
    <property type="match status" value="1"/>
</dbReference>
<dbReference type="PANTHER" id="PTHR47356:SF2">
    <property type="entry name" value="FAD-BINDING DOMAIN-CONTAINING PROTEIN-RELATED"/>
    <property type="match status" value="1"/>
</dbReference>
<dbReference type="PRINTS" id="PR00420">
    <property type="entry name" value="RNGMNOXGNASE"/>
</dbReference>
<dbReference type="GO" id="GO:0071949">
    <property type="term" value="F:FAD binding"/>
    <property type="evidence" value="ECO:0007669"/>
    <property type="project" value="InterPro"/>
</dbReference>
<dbReference type="AlphaFoldDB" id="A0A8H6JHF1"/>
<proteinExistence type="inferred from homology"/>
<dbReference type="InterPro" id="IPR002938">
    <property type="entry name" value="FAD-bd"/>
</dbReference>
<comment type="caution">
    <text evidence="8">The sequence shown here is derived from an EMBL/GenBank/DDBJ whole genome shotgun (WGS) entry which is preliminary data.</text>
</comment>
<name>A0A8H6JHF1_9PEZI</name>
<dbReference type="PANTHER" id="PTHR47356">
    <property type="entry name" value="FAD-DEPENDENT MONOOXYGENASE ASQG-RELATED"/>
    <property type="match status" value="1"/>
</dbReference>
<dbReference type="SUPFAM" id="SSF51905">
    <property type="entry name" value="FAD/NAD(P)-binding domain"/>
    <property type="match status" value="1"/>
</dbReference>
<keyword evidence="9" id="KW-1185">Reference proteome</keyword>
<keyword evidence="5" id="KW-0560">Oxidoreductase</keyword>
<keyword evidence="4" id="KW-0274">FAD</keyword>
<dbReference type="EMBL" id="WIGM01000767">
    <property type="protein sequence ID" value="KAF6813130.1"/>
    <property type="molecule type" value="Genomic_DNA"/>
</dbReference>
<evidence type="ECO:0000256" key="6">
    <source>
        <dbReference type="ARBA" id="ARBA00023033"/>
    </source>
</evidence>
<comment type="cofactor">
    <cofactor evidence="1">
        <name>FAD</name>
        <dbReference type="ChEBI" id="CHEBI:57692"/>
    </cofactor>
</comment>
<evidence type="ECO:0000256" key="1">
    <source>
        <dbReference type="ARBA" id="ARBA00001974"/>
    </source>
</evidence>
<comment type="similarity">
    <text evidence="2">Belongs to the paxM FAD-dependent monooxygenase family.</text>
</comment>
<evidence type="ECO:0000256" key="4">
    <source>
        <dbReference type="ARBA" id="ARBA00022827"/>
    </source>
</evidence>
<protein>
    <submittedName>
        <fullName evidence="8">FAD binding domain-containing protein</fullName>
    </submittedName>
</protein>
<gene>
    <name evidence="8" type="ORF">CMUS01_12909</name>
</gene>
<dbReference type="GO" id="GO:0004497">
    <property type="term" value="F:monooxygenase activity"/>
    <property type="evidence" value="ECO:0007669"/>
    <property type="project" value="UniProtKB-KW"/>
</dbReference>
<evidence type="ECO:0000313" key="9">
    <source>
        <dbReference type="Proteomes" id="UP000639643"/>
    </source>
</evidence>
<accession>A0A8H6JHF1</accession>
<reference evidence="8" key="1">
    <citation type="journal article" date="2020" name="Phytopathology">
        <title>Genome Sequence Resources of Colletotrichum truncatum, C. plurivorum, C. musicola, and C. sojae: Four Species Pathogenic to Soybean (Glycine max).</title>
        <authorList>
            <person name="Rogerio F."/>
            <person name="Boufleur T.R."/>
            <person name="Ciampi-Guillardi M."/>
            <person name="Sukno S.A."/>
            <person name="Thon M.R."/>
            <person name="Massola Junior N.S."/>
            <person name="Baroncelli R."/>
        </authorList>
    </citation>
    <scope>NUCLEOTIDE SEQUENCE</scope>
    <source>
        <strain evidence="8">LFN0074</strain>
    </source>
</reference>
<dbReference type="Proteomes" id="UP000639643">
    <property type="component" value="Unassembled WGS sequence"/>
</dbReference>
<evidence type="ECO:0000313" key="8">
    <source>
        <dbReference type="EMBL" id="KAF6813130.1"/>
    </source>
</evidence>
<dbReference type="InterPro" id="IPR036188">
    <property type="entry name" value="FAD/NAD-bd_sf"/>
</dbReference>
<evidence type="ECO:0000256" key="5">
    <source>
        <dbReference type="ARBA" id="ARBA00023002"/>
    </source>
</evidence>
<feature type="domain" description="FAD-binding" evidence="7">
    <location>
        <begin position="7"/>
        <end position="172"/>
    </location>
</feature>
<evidence type="ECO:0000256" key="2">
    <source>
        <dbReference type="ARBA" id="ARBA00007992"/>
    </source>
</evidence>
<evidence type="ECO:0000259" key="7">
    <source>
        <dbReference type="Pfam" id="PF01494"/>
    </source>
</evidence>
<dbReference type="InterPro" id="IPR050562">
    <property type="entry name" value="FAD_mOase_fung"/>
</dbReference>
<dbReference type="Pfam" id="PF01494">
    <property type="entry name" value="FAD_binding_3"/>
    <property type="match status" value="1"/>
</dbReference>
<dbReference type="OrthoDB" id="2431938at2759"/>